<dbReference type="Pfam" id="PF00061">
    <property type="entry name" value="Lipocalin"/>
    <property type="match status" value="1"/>
</dbReference>
<dbReference type="InterPro" id="IPR002448">
    <property type="entry name" value="OBP-like"/>
</dbReference>
<dbReference type="SUPFAM" id="SSF50814">
    <property type="entry name" value="Lipocalins"/>
    <property type="match status" value="1"/>
</dbReference>
<evidence type="ECO:0000259" key="6">
    <source>
        <dbReference type="Pfam" id="PF00061"/>
    </source>
</evidence>
<dbReference type="AlphaFoldDB" id="A0A8C3VZB6"/>
<evidence type="ECO:0000256" key="3">
    <source>
        <dbReference type="ARBA" id="ARBA00022448"/>
    </source>
</evidence>
<dbReference type="PANTHER" id="PTHR11430:SF65">
    <property type="entry name" value="ODORANT-BINDING PROTEIN 1A-RELATED"/>
    <property type="match status" value="1"/>
</dbReference>
<keyword evidence="5" id="KW-0732">Signal</keyword>
<dbReference type="InterPro" id="IPR012674">
    <property type="entry name" value="Calycin"/>
</dbReference>
<evidence type="ECO:0000256" key="2">
    <source>
        <dbReference type="ARBA" id="ARBA00006889"/>
    </source>
</evidence>
<dbReference type="PANTHER" id="PTHR11430">
    <property type="entry name" value="LIPOCALIN"/>
    <property type="match status" value="1"/>
</dbReference>
<dbReference type="GO" id="GO:0005549">
    <property type="term" value="F:odorant binding"/>
    <property type="evidence" value="ECO:0007669"/>
    <property type="project" value="TreeGrafter"/>
</dbReference>
<keyword evidence="8" id="KW-1185">Reference proteome</keyword>
<dbReference type="Gene3D" id="2.40.128.20">
    <property type="match status" value="1"/>
</dbReference>
<dbReference type="InterPro" id="IPR000566">
    <property type="entry name" value="Lipocln_cytosolic_FA-bd_dom"/>
</dbReference>
<reference evidence="7" key="1">
    <citation type="submission" date="2025-08" db="UniProtKB">
        <authorList>
            <consortium name="Ensembl"/>
        </authorList>
    </citation>
    <scope>IDENTIFICATION</scope>
</reference>
<evidence type="ECO:0000313" key="7">
    <source>
        <dbReference type="Ensembl" id="ENSCWAP00000006778.1"/>
    </source>
</evidence>
<evidence type="ECO:0000313" key="8">
    <source>
        <dbReference type="Proteomes" id="UP000694540"/>
    </source>
</evidence>
<accession>A0A8C3VZB6</accession>
<keyword evidence="4" id="KW-0964">Secreted</keyword>
<dbReference type="Proteomes" id="UP000694540">
    <property type="component" value="Unplaced"/>
</dbReference>
<reference evidence="7" key="2">
    <citation type="submission" date="2025-09" db="UniProtKB">
        <authorList>
            <consortium name="Ensembl"/>
        </authorList>
    </citation>
    <scope>IDENTIFICATION</scope>
</reference>
<dbReference type="GO" id="GO:0005615">
    <property type="term" value="C:extracellular space"/>
    <property type="evidence" value="ECO:0007669"/>
    <property type="project" value="TreeGrafter"/>
</dbReference>
<proteinExistence type="inferred from homology"/>
<dbReference type="InterPro" id="IPR002345">
    <property type="entry name" value="Lipocalin"/>
</dbReference>
<keyword evidence="3" id="KW-0813">Transport</keyword>
<feature type="signal peptide" evidence="5">
    <location>
        <begin position="1"/>
        <end position="15"/>
    </location>
</feature>
<sequence length="172" mass="18985">MKILLLSLVLALGCAQEPQPEQDPSQLSGQWITHYIASSDIEKTKENAPFHIFMRSIAFGDDGTVTFHFFTKKDGVCEEFSVTGTKQEGNTYSVDYAGKNTFAVTYASDTALVTSAVNVDEEGKETVLTGLFGRGTETQVQDVERFKEQTRNKGIPEENIVDFISNDDCPAK</sequence>
<dbReference type="PRINTS" id="PR01173">
    <property type="entry name" value="ODORANTBNDNG"/>
</dbReference>
<feature type="chain" id="PRO_5034475232" description="Lipocalin/cytosolic fatty-acid binding domain-containing protein" evidence="5">
    <location>
        <begin position="16"/>
        <end position="172"/>
    </location>
</feature>
<dbReference type="GO" id="GO:0036094">
    <property type="term" value="F:small molecule binding"/>
    <property type="evidence" value="ECO:0007669"/>
    <property type="project" value="InterPro"/>
</dbReference>
<evidence type="ECO:0000256" key="5">
    <source>
        <dbReference type="SAM" id="SignalP"/>
    </source>
</evidence>
<protein>
    <recommendedName>
        <fullName evidence="6">Lipocalin/cytosolic fatty-acid binding domain-containing protein</fullName>
    </recommendedName>
</protein>
<dbReference type="GeneTree" id="ENSGT01050000244868"/>
<dbReference type="Ensembl" id="ENSCWAT00000007360.1">
    <property type="protein sequence ID" value="ENSCWAP00000006778.1"/>
    <property type="gene ID" value="ENSCWAG00000005242.1"/>
</dbReference>
<name>A0A8C3VZB6_9CETA</name>
<comment type="subcellular location">
    <subcellularLocation>
        <location evidence="1">Secreted</location>
    </subcellularLocation>
</comment>
<comment type="similarity">
    <text evidence="2">Belongs to the calycin superfamily. Lipocalin family.</text>
</comment>
<evidence type="ECO:0000256" key="4">
    <source>
        <dbReference type="ARBA" id="ARBA00022525"/>
    </source>
</evidence>
<feature type="domain" description="Lipocalin/cytosolic fatty-acid binding" evidence="6">
    <location>
        <begin position="28"/>
        <end position="163"/>
    </location>
</feature>
<evidence type="ECO:0000256" key="1">
    <source>
        <dbReference type="ARBA" id="ARBA00004613"/>
    </source>
</evidence>
<organism evidence="7 8">
    <name type="scientific">Catagonus wagneri</name>
    <name type="common">Chacoan peccary</name>
    <dbReference type="NCBI Taxonomy" id="51154"/>
    <lineage>
        <taxon>Eukaryota</taxon>
        <taxon>Metazoa</taxon>
        <taxon>Chordata</taxon>
        <taxon>Craniata</taxon>
        <taxon>Vertebrata</taxon>
        <taxon>Euteleostomi</taxon>
        <taxon>Mammalia</taxon>
        <taxon>Eutheria</taxon>
        <taxon>Laurasiatheria</taxon>
        <taxon>Artiodactyla</taxon>
        <taxon>Suina</taxon>
        <taxon>Tayassuidae</taxon>
        <taxon>Catagonus</taxon>
    </lineage>
</organism>